<dbReference type="GO" id="GO:0016020">
    <property type="term" value="C:membrane"/>
    <property type="evidence" value="ECO:0007669"/>
    <property type="project" value="InterPro"/>
</dbReference>
<feature type="chain" id="PRO_5019545941" evidence="1">
    <location>
        <begin position="21"/>
        <end position="299"/>
    </location>
</feature>
<dbReference type="InterPro" id="IPR033900">
    <property type="entry name" value="Gram_neg_porin_domain"/>
</dbReference>
<dbReference type="GO" id="GO:0015288">
    <property type="term" value="F:porin activity"/>
    <property type="evidence" value="ECO:0007669"/>
    <property type="project" value="InterPro"/>
</dbReference>
<dbReference type="Gene3D" id="2.40.160.10">
    <property type="entry name" value="Porin"/>
    <property type="match status" value="1"/>
</dbReference>
<keyword evidence="1" id="KW-0732">Signal</keyword>
<dbReference type="AlphaFoldDB" id="A0A418XH06"/>
<dbReference type="OrthoDB" id="5289162at2"/>
<feature type="signal peptide" evidence="1">
    <location>
        <begin position="1"/>
        <end position="20"/>
    </location>
</feature>
<evidence type="ECO:0000259" key="2">
    <source>
        <dbReference type="Pfam" id="PF13609"/>
    </source>
</evidence>
<feature type="domain" description="Porin" evidence="2">
    <location>
        <begin position="58"/>
        <end position="265"/>
    </location>
</feature>
<dbReference type="EMBL" id="QYUP01000138">
    <property type="protein sequence ID" value="RJG11749.1"/>
    <property type="molecule type" value="Genomic_DNA"/>
</dbReference>
<accession>A0A418XH06</accession>
<name>A0A418XH06_9BURK</name>
<dbReference type="RefSeq" id="WP_119812113.1">
    <property type="nucleotide sequence ID" value="NZ_QYUP01000138.1"/>
</dbReference>
<dbReference type="Pfam" id="PF13609">
    <property type="entry name" value="Porin_4"/>
    <property type="match status" value="1"/>
</dbReference>
<organism evidence="3 4">
    <name type="scientific">Massilia cavernae</name>
    <dbReference type="NCBI Taxonomy" id="2320864"/>
    <lineage>
        <taxon>Bacteria</taxon>
        <taxon>Pseudomonadati</taxon>
        <taxon>Pseudomonadota</taxon>
        <taxon>Betaproteobacteria</taxon>
        <taxon>Burkholderiales</taxon>
        <taxon>Oxalobacteraceae</taxon>
        <taxon>Telluria group</taxon>
        <taxon>Massilia</taxon>
    </lineage>
</organism>
<dbReference type="CDD" id="cd00342">
    <property type="entry name" value="gram_neg_porins"/>
    <property type="match status" value="1"/>
</dbReference>
<dbReference type="SUPFAM" id="SSF56935">
    <property type="entry name" value="Porins"/>
    <property type="match status" value="1"/>
</dbReference>
<proteinExistence type="predicted"/>
<reference evidence="3 4" key="1">
    <citation type="submission" date="2018-09" db="EMBL/GenBank/DDBJ databases">
        <authorList>
            <person name="Zhu H."/>
        </authorList>
    </citation>
    <scope>NUCLEOTIDE SEQUENCE [LARGE SCALE GENOMIC DNA]</scope>
    <source>
        <strain evidence="3 4">K1S02-61</strain>
    </source>
</reference>
<evidence type="ECO:0000256" key="1">
    <source>
        <dbReference type="SAM" id="SignalP"/>
    </source>
</evidence>
<keyword evidence="4" id="KW-1185">Reference proteome</keyword>
<sequence>MKASYLAVTALCICAGTANAQSPVTVYGLMDTDGKVESACEGCDALHTGLSVVRPYSFRYLSLLDVGEAFDGTVAGPFTIGRKRARKHISGTVQYYTRDSDKLFADSRYGLVESHGTAPSNRAWGISLGLEQNRIMLRAAHQNKNVAKVSPAMALGNTLAAKNSIIAANVQLGAAKVYAAYSASRGWGSSPLWNPDNPYGAALAATPSTDSRDKLVGIAVPFGETTLLASFIRKNDRDLANHDADQLALGATYAISRRTDFYTTWSLTKSRSISGTAIDSSIVPGSMNRAINIGMRHSF</sequence>
<comment type="caution">
    <text evidence="3">The sequence shown here is derived from an EMBL/GenBank/DDBJ whole genome shotgun (WGS) entry which is preliminary data.</text>
</comment>
<gene>
    <name evidence="3" type="ORF">D3872_18075</name>
</gene>
<evidence type="ECO:0000313" key="3">
    <source>
        <dbReference type="EMBL" id="RJG11749.1"/>
    </source>
</evidence>
<evidence type="ECO:0000313" key="4">
    <source>
        <dbReference type="Proteomes" id="UP000284006"/>
    </source>
</evidence>
<protein>
    <submittedName>
        <fullName evidence="3">Porin</fullName>
    </submittedName>
</protein>
<dbReference type="Proteomes" id="UP000284006">
    <property type="component" value="Unassembled WGS sequence"/>
</dbReference>
<dbReference type="InterPro" id="IPR023614">
    <property type="entry name" value="Porin_dom_sf"/>
</dbReference>